<keyword evidence="2" id="KW-0472">Membrane</keyword>
<feature type="transmembrane region" description="Helical" evidence="2">
    <location>
        <begin position="6"/>
        <end position="27"/>
    </location>
</feature>
<accession>B6SMP8</accession>
<dbReference type="InterPro" id="IPR001711">
    <property type="entry name" value="PLipase_C_Pinositol-sp_Y"/>
</dbReference>
<keyword evidence="2" id="KW-1133">Transmembrane helix</keyword>
<name>B6SMP8_MAIZE</name>
<feature type="domain" description="PI-PLC Y-box" evidence="3">
    <location>
        <begin position="17"/>
        <end position="69"/>
    </location>
</feature>
<organism evidence="4">
    <name type="scientific">Zea mays</name>
    <name type="common">Maize</name>
    <dbReference type="NCBI Taxonomy" id="4577"/>
    <lineage>
        <taxon>Eukaryota</taxon>
        <taxon>Viridiplantae</taxon>
        <taxon>Streptophyta</taxon>
        <taxon>Embryophyta</taxon>
        <taxon>Tracheophyta</taxon>
        <taxon>Spermatophyta</taxon>
        <taxon>Magnoliopsida</taxon>
        <taxon>Liliopsida</taxon>
        <taxon>Poales</taxon>
        <taxon>Poaceae</taxon>
        <taxon>PACMAD clade</taxon>
        <taxon>Panicoideae</taxon>
        <taxon>Andropogonodae</taxon>
        <taxon>Andropogoneae</taxon>
        <taxon>Tripsacinae</taxon>
        <taxon>Zea</taxon>
    </lineage>
</organism>
<reference evidence="4" key="1">
    <citation type="journal article" date="2009" name="Plant Mol. Biol.">
        <title>Insights into corn genes derived from large-scale cDNA sequencing.</title>
        <authorList>
            <person name="Alexandrov N.N."/>
            <person name="Brover V.V."/>
            <person name="Freidin S."/>
            <person name="Troukhan M.E."/>
            <person name="Tatarinova T.V."/>
            <person name="Zhang H."/>
            <person name="Swaller T.J."/>
            <person name="Lu Y.P."/>
            <person name="Bouck J."/>
            <person name="Flavell R.B."/>
            <person name="Feldmann K.A."/>
        </authorList>
    </citation>
    <scope>NUCLEOTIDE SEQUENCE</scope>
</reference>
<evidence type="ECO:0000256" key="1">
    <source>
        <dbReference type="SAM" id="MobiDB-lite"/>
    </source>
</evidence>
<sequence>MDSPYALHLAIAALVGASFAAASAYYMHRKTLDQLLRFARDQQRRRNRLLPEGDELEDGEEDPPPHWDHDRRTLPIPPGLPPLHTGREGCRPPAPFTVSIRFVMFLGS</sequence>
<dbReference type="GO" id="GO:0035556">
    <property type="term" value="P:intracellular signal transduction"/>
    <property type="evidence" value="ECO:0007669"/>
    <property type="project" value="InterPro"/>
</dbReference>
<dbReference type="PROSITE" id="PS50008">
    <property type="entry name" value="PIPLC_Y_DOMAIN"/>
    <property type="match status" value="1"/>
</dbReference>
<proteinExistence type="evidence at transcript level"/>
<feature type="region of interest" description="Disordered" evidence="1">
    <location>
        <begin position="46"/>
        <end position="90"/>
    </location>
</feature>
<keyword evidence="2" id="KW-0812">Transmembrane</keyword>
<dbReference type="GO" id="GO:0004435">
    <property type="term" value="F:phosphatidylinositol-4,5-bisphosphate phospholipase C activity"/>
    <property type="evidence" value="ECO:0007669"/>
    <property type="project" value="InterPro"/>
</dbReference>
<evidence type="ECO:0000259" key="3">
    <source>
        <dbReference type="PROSITE" id="PS50008"/>
    </source>
</evidence>
<evidence type="ECO:0000256" key="2">
    <source>
        <dbReference type="SAM" id="Phobius"/>
    </source>
</evidence>
<feature type="compositionally biased region" description="Acidic residues" evidence="1">
    <location>
        <begin position="52"/>
        <end position="62"/>
    </location>
</feature>
<protein>
    <recommendedName>
        <fullName evidence="3">PI-PLC Y-box domain-containing protein</fullName>
    </recommendedName>
</protein>
<evidence type="ECO:0000313" key="4">
    <source>
        <dbReference type="EMBL" id="ACG26131.1"/>
    </source>
</evidence>
<dbReference type="GO" id="GO:0006629">
    <property type="term" value="P:lipid metabolic process"/>
    <property type="evidence" value="ECO:0007669"/>
    <property type="project" value="InterPro"/>
</dbReference>
<dbReference type="EMBL" id="EU954013">
    <property type="protein sequence ID" value="ACG26131.1"/>
    <property type="molecule type" value="mRNA"/>
</dbReference>
<feature type="compositionally biased region" description="Basic and acidic residues" evidence="1">
    <location>
        <begin position="63"/>
        <end position="73"/>
    </location>
</feature>
<dbReference type="AlphaFoldDB" id="B6SMP8"/>